<dbReference type="Proteomes" id="UP000287033">
    <property type="component" value="Unassembled WGS sequence"/>
</dbReference>
<evidence type="ECO:0000256" key="1">
    <source>
        <dbReference type="SAM" id="MobiDB-lite"/>
    </source>
</evidence>
<proteinExistence type="predicted"/>
<dbReference type="EMBL" id="BEZZ01000418">
    <property type="protein sequence ID" value="GCC32186.1"/>
    <property type="molecule type" value="Genomic_DNA"/>
</dbReference>
<protein>
    <submittedName>
        <fullName evidence="2">Uncharacterized protein</fullName>
    </submittedName>
</protein>
<evidence type="ECO:0000313" key="3">
    <source>
        <dbReference type="Proteomes" id="UP000287033"/>
    </source>
</evidence>
<evidence type="ECO:0000313" key="2">
    <source>
        <dbReference type="EMBL" id="GCC32186.1"/>
    </source>
</evidence>
<organism evidence="2 3">
    <name type="scientific">Chiloscyllium punctatum</name>
    <name type="common">Brownbanded bambooshark</name>
    <name type="synonym">Hemiscyllium punctatum</name>
    <dbReference type="NCBI Taxonomy" id="137246"/>
    <lineage>
        <taxon>Eukaryota</taxon>
        <taxon>Metazoa</taxon>
        <taxon>Chordata</taxon>
        <taxon>Craniata</taxon>
        <taxon>Vertebrata</taxon>
        <taxon>Chondrichthyes</taxon>
        <taxon>Elasmobranchii</taxon>
        <taxon>Galeomorphii</taxon>
        <taxon>Galeoidea</taxon>
        <taxon>Orectolobiformes</taxon>
        <taxon>Hemiscylliidae</taxon>
        <taxon>Chiloscyllium</taxon>
    </lineage>
</organism>
<reference evidence="2 3" key="1">
    <citation type="journal article" date="2018" name="Nat. Ecol. Evol.">
        <title>Shark genomes provide insights into elasmobranch evolution and the origin of vertebrates.</title>
        <authorList>
            <person name="Hara Y"/>
            <person name="Yamaguchi K"/>
            <person name="Onimaru K"/>
            <person name="Kadota M"/>
            <person name="Koyanagi M"/>
            <person name="Keeley SD"/>
            <person name="Tatsumi K"/>
            <person name="Tanaka K"/>
            <person name="Motone F"/>
            <person name="Kageyama Y"/>
            <person name="Nozu R"/>
            <person name="Adachi N"/>
            <person name="Nishimura O"/>
            <person name="Nakagawa R"/>
            <person name="Tanegashima C"/>
            <person name="Kiyatake I"/>
            <person name="Matsumoto R"/>
            <person name="Murakumo K"/>
            <person name="Nishida K"/>
            <person name="Terakita A"/>
            <person name="Kuratani S"/>
            <person name="Sato K"/>
            <person name="Hyodo S Kuraku.S."/>
        </authorList>
    </citation>
    <scope>NUCLEOTIDE SEQUENCE [LARGE SCALE GENOMIC DNA]</scope>
</reference>
<sequence length="91" mass="10187">MFGSCAFKTGEQLLAWGCWFTRWARGGMGRGGPRASRQLEAQLEKELEGQVGRECRLENDAESGLPLKVKQPCEQNERSHVPEQKPGTRPT</sequence>
<feature type="region of interest" description="Disordered" evidence="1">
    <location>
        <begin position="61"/>
        <end position="91"/>
    </location>
</feature>
<dbReference type="AlphaFoldDB" id="A0A401SP86"/>
<name>A0A401SP86_CHIPU</name>
<comment type="caution">
    <text evidence="2">The sequence shown here is derived from an EMBL/GenBank/DDBJ whole genome shotgun (WGS) entry which is preliminary data.</text>
</comment>
<keyword evidence="3" id="KW-1185">Reference proteome</keyword>
<gene>
    <name evidence="2" type="ORF">chiPu_0010646</name>
</gene>
<accession>A0A401SP86</accession>